<proteinExistence type="predicted"/>
<dbReference type="Proteomes" id="UP000199034">
    <property type="component" value="Unassembled WGS sequence"/>
</dbReference>
<reference evidence="1 2" key="1">
    <citation type="submission" date="2016-10" db="EMBL/GenBank/DDBJ databases">
        <authorList>
            <person name="de Groot N.N."/>
        </authorList>
    </citation>
    <scope>NUCLEOTIDE SEQUENCE [LARGE SCALE GENOMIC DNA]</scope>
    <source>
        <strain evidence="1 2">CGMCC 4.6858</strain>
    </source>
</reference>
<evidence type="ECO:0000313" key="1">
    <source>
        <dbReference type="EMBL" id="SDC70541.1"/>
    </source>
</evidence>
<evidence type="ECO:0000313" key="2">
    <source>
        <dbReference type="Proteomes" id="UP000199034"/>
    </source>
</evidence>
<dbReference type="RefSeq" id="WP_090853148.1">
    <property type="nucleotide sequence ID" value="NZ_FMZM01000003.1"/>
</dbReference>
<dbReference type="AlphaFoldDB" id="A0A1G6NSF0"/>
<gene>
    <name evidence="1" type="ORF">SAMN05421872_103351</name>
</gene>
<keyword evidence="2" id="KW-1185">Reference proteome</keyword>
<sequence length="93" mass="9881">MSDQGIVLPTVPTRRRGAWIGWLFVLATLVGVSGLVLALARQEWLGVGRAAAMTVVFALAGARHRYDELPGRVELVGLVAAGAWLALTVAPYL</sequence>
<protein>
    <submittedName>
        <fullName evidence="1">Uncharacterized protein</fullName>
    </submittedName>
</protein>
<name>A0A1G6NSF0_9ACTN</name>
<organism evidence="1 2">
    <name type="scientific">Nocardioides lianchengensis</name>
    <dbReference type="NCBI Taxonomy" id="1045774"/>
    <lineage>
        <taxon>Bacteria</taxon>
        <taxon>Bacillati</taxon>
        <taxon>Actinomycetota</taxon>
        <taxon>Actinomycetes</taxon>
        <taxon>Propionibacteriales</taxon>
        <taxon>Nocardioidaceae</taxon>
        <taxon>Nocardioides</taxon>
    </lineage>
</organism>
<dbReference type="STRING" id="1045774.SAMN05421872_103351"/>
<dbReference type="EMBL" id="FMZM01000003">
    <property type="protein sequence ID" value="SDC70541.1"/>
    <property type="molecule type" value="Genomic_DNA"/>
</dbReference>
<accession>A0A1G6NSF0</accession>